<evidence type="ECO:0000313" key="4">
    <source>
        <dbReference type="Proteomes" id="UP000198723"/>
    </source>
</evidence>
<sequence>MKNVLLASVSLFILIAGPVSANQQEFPAKLAGQAILPANTMVPAPADAPEFLKHSGKFTTADRKRTEGLGSVPGKDGARVTDLKLPFDGQPVQGFSGIKTMADGTFWTLSDNGFGSKANSSDSMLFLHQMKFDWATNKAEVVKNLFLSDPNKIAPFPIVLEGTDTRYLTGTDFDIESIQPVADGFWLGDEFGPYILKVDTEGRLTDVIPTTLDGKPVLSPDNPLIQLPSNPAAKMPVFNLKRSGGFEGLAVSEDGSKLYGLLEGAVYKDDGTMETADGHTAIRVLEFDVASKKWTGRSWLYPFEDKGVSIGDFNMLDDTTALVIERDSGAGTSDKACADPKQPKPDCFEAPAVLKRVYKIEFNDANIGKAVRKIGYIDLMNIHDPDNKKKAGSKDGVYDMPFVTIENVDRVDATHIIIGNDNNLPFSAGRAVDKADNNEFSLLEVGEFLNAK</sequence>
<protein>
    <submittedName>
        <fullName evidence="3">Uncharacterized conserved protein</fullName>
    </submittedName>
</protein>
<evidence type="ECO:0000313" key="3">
    <source>
        <dbReference type="EMBL" id="SCB60112.1"/>
    </source>
</evidence>
<dbReference type="RefSeq" id="WP_092752429.1">
    <property type="nucleotide sequence ID" value="NZ_FMAJ01000009.1"/>
</dbReference>
<dbReference type="Proteomes" id="UP000198723">
    <property type="component" value="Unassembled WGS sequence"/>
</dbReference>
<organism evidence="3 4">
    <name type="scientific">Rhizobium aethiopicum</name>
    <dbReference type="NCBI Taxonomy" id="1138170"/>
    <lineage>
        <taxon>Bacteria</taxon>
        <taxon>Pseudomonadati</taxon>
        <taxon>Pseudomonadota</taxon>
        <taxon>Alphaproteobacteria</taxon>
        <taxon>Hyphomicrobiales</taxon>
        <taxon>Rhizobiaceae</taxon>
        <taxon>Rhizobium/Agrobacterium group</taxon>
        <taxon>Rhizobium</taxon>
    </lineage>
</organism>
<dbReference type="STRING" id="1138170.GA0061105_109163"/>
<evidence type="ECO:0000256" key="1">
    <source>
        <dbReference type="SAM" id="SignalP"/>
    </source>
</evidence>
<dbReference type="InterPro" id="IPR027372">
    <property type="entry name" value="Phytase-like_dom"/>
</dbReference>
<feature type="signal peptide" evidence="1">
    <location>
        <begin position="1"/>
        <end position="21"/>
    </location>
</feature>
<dbReference type="Pfam" id="PF13449">
    <property type="entry name" value="Phytase-like"/>
    <property type="match status" value="1"/>
</dbReference>
<dbReference type="PANTHER" id="PTHR37957">
    <property type="entry name" value="BLR7070 PROTEIN"/>
    <property type="match status" value="1"/>
</dbReference>
<accession>A0A1C3Y6I5</accession>
<feature type="chain" id="PRO_5008687299" evidence="1">
    <location>
        <begin position="22"/>
        <end position="452"/>
    </location>
</feature>
<name>A0A1C3Y6I5_9HYPH</name>
<proteinExistence type="predicted"/>
<feature type="domain" description="Phytase-like" evidence="2">
    <location>
        <begin position="90"/>
        <end position="423"/>
    </location>
</feature>
<gene>
    <name evidence="3" type="ORF">GA0061105_109163</name>
</gene>
<dbReference type="EMBL" id="FMAJ01000009">
    <property type="protein sequence ID" value="SCB60112.1"/>
    <property type="molecule type" value="Genomic_DNA"/>
</dbReference>
<evidence type="ECO:0000259" key="2">
    <source>
        <dbReference type="Pfam" id="PF13449"/>
    </source>
</evidence>
<keyword evidence="1" id="KW-0732">Signal</keyword>
<reference evidence="3 4" key="1">
    <citation type="submission" date="2016-08" db="EMBL/GenBank/DDBJ databases">
        <authorList>
            <person name="Seilhamer J.J."/>
        </authorList>
    </citation>
    <scope>NUCLEOTIDE SEQUENCE [LARGE SCALE GENOMIC DNA]</scope>
    <source>
        <strain evidence="3 4">HBR26</strain>
    </source>
</reference>
<dbReference type="AlphaFoldDB" id="A0A1C3Y6I5"/>
<dbReference type="PANTHER" id="PTHR37957:SF1">
    <property type="entry name" value="PHYTASE-LIKE DOMAIN-CONTAINING PROTEIN"/>
    <property type="match status" value="1"/>
</dbReference>